<evidence type="ECO:0000256" key="2">
    <source>
        <dbReference type="SAM" id="Phobius"/>
    </source>
</evidence>
<accession>A0ABY9RKU1</accession>
<protein>
    <submittedName>
        <fullName evidence="3">Uncharacterized protein</fullName>
    </submittedName>
</protein>
<gene>
    <name evidence="3" type="ORF">RF679_04075</name>
</gene>
<evidence type="ECO:0000313" key="4">
    <source>
        <dbReference type="Proteomes" id="UP001181355"/>
    </source>
</evidence>
<dbReference type="EMBL" id="CP133720">
    <property type="protein sequence ID" value="WMW81463.1"/>
    <property type="molecule type" value="Genomic_DNA"/>
</dbReference>
<organism evidence="3 4">
    <name type="scientific">Undibacterium cyanobacteriorum</name>
    <dbReference type="NCBI Taxonomy" id="3073561"/>
    <lineage>
        <taxon>Bacteria</taxon>
        <taxon>Pseudomonadati</taxon>
        <taxon>Pseudomonadota</taxon>
        <taxon>Betaproteobacteria</taxon>
        <taxon>Burkholderiales</taxon>
        <taxon>Oxalobacteraceae</taxon>
        <taxon>Undibacterium</taxon>
    </lineage>
</organism>
<name>A0ABY9RKU1_9BURK</name>
<keyword evidence="4" id="KW-1185">Reference proteome</keyword>
<keyword evidence="2" id="KW-0472">Membrane</keyword>
<keyword evidence="2" id="KW-1133">Transmembrane helix</keyword>
<feature type="compositionally biased region" description="Basic and acidic residues" evidence="1">
    <location>
        <begin position="117"/>
        <end position="129"/>
    </location>
</feature>
<dbReference type="RefSeq" id="WP_309482942.1">
    <property type="nucleotide sequence ID" value="NZ_CP133720.1"/>
</dbReference>
<reference evidence="3" key="1">
    <citation type="submission" date="2023-09" db="EMBL/GenBank/DDBJ databases">
        <title>Undibacterium sp. 20NA77.5 isolated from freshwater.</title>
        <authorList>
            <person name="Le V."/>
            <person name="Ko S.-R."/>
            <person name="Ahn C.-Y."/>
            <person name="Oh H.-M."/>
        </authorList>
    </citation>
    <scope>NUCLEOTIDE SEQUENCE</scope>
    <source>
        <strain evidence="3">20NA77.5</strain>
    </source>
</reference>
<feature type="region of interest" description="Disordered" evidence="1">
    <location>
        <begin position="69"/>
        <end position="146"/>
    </location>
</feature>
<feature type="transmembrane region" description="Helical" evidence="2">
    <location>
        <begin position="20"/>
        <end position="41"/>
    </location>
</feature>
<evidence type="ECO:0000256" key="1">
    <source>
        <dbReference type="SAM" id="MobiDB-lite"/>
    </source>
</evidence>
<feature type="compositionally biased region" description="Polar residues" evidence="1">
    <location>
        <begin position="69"/>
        <end position="86"/>
    </location>
</feature>
<proteinExistence type="predicted"/>
<feature type="compositionally biased region" description="Polar residues" evidence="1">
    <location>
        <begin position="94"/>
        <end position="108"/>
    </location>
</feature>
<dbReference type="Proteomes" id="UP001181355">
    <property type="component" value="Chromosome"/>
</dbReference>
<sequence>MHTFDSPPYSTPLSWRTQQGGQRIVMLMILLLHLMLGWTLLDWHPISAPNEPNSRLLIQWFNPEQTTLPNPSSVVQASPTSAQNRTQVRKGISINKSAQTPSRLQTKEATLPSDSPKAIEQEKPNRDDPFASPAPTAPATTSKQANQIEQWRSEVNKSYKQVESEQPIKRWLMNKKELTPMEKFARDALGATPAREIQTAEEMRPDGSRMTRVKTPRGEFCVVGQPPGRPYEARMPDQRIMQCPIYF</sequence>
<keyword evidence="2" id="KW-0812">Transmembrane</keyword>
<evidence type="ECO:0000313" key="3">
    <source>
        <dbReference type="EMBL" id="WMW81463.1"/>
    </source>
</evidence>